<dbReference type="EMBL" id="JACHJL010000012">
    <property type="protein sequence ID" value="MBB5937702.1"/>
    <property type="molecule type" value="Genomic_DNA"/>
</dbReference>
<dbReference type="CDD" id="cd02440">
    <property type="entry name" value="AdoMet_MTases"/>
    <property type="match status" value="1"/>
</dbReference>
<keyword evidence="5" id="KW-1185">Reference proteome</keyword>
<dbReference type="GO" id="GO:0017000">
    <property type="term" value="P:antibiotic biosynthetic process"/>
    <property type="evidence" value="ECO:0007669"/>
    <property type="project" value="UniProtKB-ARBA"/>
</dbReference>
<feature type="domain" description="Methyltransferase" evidence="3">
    <location>
        <begin position="51"/>
        <end position="147"/>
    </location>
</feature>
<keyword evidence="1 4" id="KW-0489">Methyltransferase</keyword>
<dbReference type="Pfam" id="PF13649">
    <property type="entry name" value="Methyltransf_25"/>
    <property type="match status" value="1"/>
</dbReference>
<dbReference type="PANTHER" id="PTHR43861:SF1">
    <property type="entry name" value="TRANS-ACONITATE 2-METHYLTRANSFERASE"/>
    <property type="match status" value="1"/>
</dbReference>
<dbReference type="AlphaFoldDB" id="A0A7W9QES4"/>
<dbReference type="GO" id="GO:0032259">
    <property type="term" value="P:methylation"/>
    <property type="evidence" value="ECO:0007669"/>
    <property type="project" value="UniProtKB-KW"/>
</dbReference>
<sequence length="252" mass="27459">MEQQLTADAAGAWVRRWESQQRLYATARAERFDVIADVVAHAARADAEPLIADLGCGPGSLAAHVAARLPHARVHGVDHDPLLLALGRLHHGERVHFIDAQIGADDWTAPLPGRLHAVVSTTALHYLPQAVLEGLYEQVHDVLHPGGVLVNADHLFQQDTPIRRLSEAVAGGREARRGDRPHEDWASWWSAAAADPRLAALFAERRRRSLDGGSDNGLTAQRHMELMRKAGFTAVGSVWQYGHSCVLAAVRG</sequence>
<evidence type="ECO:0000313" key="4">
    <source>
        <dbReference type="EMBL" id="MBB5937702.1"/>
    </source>
</evidence>
<accession>A0A7W9QES4</accession>
<dbReference type="SUPFAM" id="SSF53335">
    <property type="entry name" value="S-adenosyl-L-methionine-dependent methyltransferases"/>
    <property type="match status" value="1"/>
</dbReference>
<keyword evidence="2 4" id="KW-0808">Transferase</keyword>
<dbReference type="Gene3D" id="3.40.50.150">
    <property type="entry name" value="Vaccinia Virus protein VP39"/>
    <property type="match status" value="1"/>
</dbReference>
<evidence type="ECO:0000259" key="3">
    <source>
        <dbReference type="Pfam" id="PF13649"/>
    </source>
</evidence>
<dbReference type="InterPro" id="IPR029063">
    <property type="entry name" value="SAM-dependent_MTases_sf"/>
</dbReference>
<evidence type="ECO:0000313" key="5">
    <source>
        <dbReference type="Proteomes" id="UP000588098"/>
    </source>
</evidence>
<protein>
    <submittedName>
        <fullName evidence="4">SAM-dependent methyltransferase</fullName>
    </submittedName>
</protein>
<organism evidence="4 5">
    <name type="scientific">Streptomyces zagrosensis</name>
    <dbReference type="NCBI Taxonomy" id="1042984"/>
    <lineage>
        <taxon>Bacteria</taxon>
        <taxon>Bacillati</taxon>
        <taxon>Actinomycetota</taxon>
        <taxon>Actinomycetes</taxon>
        <taxon>Kitasatosporales</taxon>
        <taxon>Streptomycetaceae</taxon>
        <taxon>Streptomyces</taxon>
    </lineage>
</organism>
<name>A0A7W9QES4_9ACTN</name>
<dbReference type="Proteomes" id="UP000588098">
    <property type="component" value="Unassembled WGS sequence"/>
</dbReference>
<dbReference type="PANTHER" id="PTHR43861">
    <property type="entry name" value="TRANS-ACONITATE 2-METHYLTRANSFERASE-RELATED"/>
    <property type="match status" value="1"/>
</dbReference>
<gene>
    <name evidence="4" type="ORF">FHS42_004783</name>
</gene>
<reference evidence="4 5" key="1">
    <citation type="submission" date="2020-08" db="EMBL/GenBank/DDBJ databases">
        <title>Genomic Encyclopedia of Type Strains, Phase III (KMG-III): the genomes of soil and plant-associated and newly described type strains.</title>
        <authorList>
            <person name="Whitman W."/>
        </authorList>
    </citation>
    <scope>NUCLEOTIDE SEQUENCE [LARGE SCALE GENOMIC DNA]</scope>
    <source>
        <strain evidence="4 5">CECT 8305</strain>
    </source>
</reference>
<comment type="caution">
    <text evidence="4">The sequence shown here is derived from an EMBL/GenBank/DDBJ whole genome shotgun (WGS) entry which is preliminary data.</text>
</comment>
<proteinExistence type="predicted"/>
<evidence type="ECO:0000256" key="2">
    <source>
        <dbReference type="ARBA" id="ARBA00022679"/>
    </source>
</evidence>
<evidence type="ECO:0000256" key="1">
    <source>
        <dbReference type="ARBA" id="ARBA00022603"/>
    </source>
</evidence>
<dbReference type="RefSeq" id="WP_184574825.1">
    <property type="nucleotide sequence ID" value="NZ_JACHJL010000012.1"/>
</dbReference>
<dbReference type="InterPro" id="IPR041698">
    <property type="entry name" value="Methyltransf_25"/>
</dbReference>
<dbReference type="GO" id="GO:0008168">
    <property type="term" value="F:methyltransferase activity"/>
    <property type="evidence" value="ECO:0007669"/>
    <property type="project" value="UniProtKB-KW"/>
</dbReference>